<dbReference type="AlphaFoldDB" id="A0A812QNX9"/>
<dbReference type="InterPro" id="IPR051927">
    <property type="entry name" value="Zn_Chap_cDPG_Synth"/>
</dbReference>
<dbReference type="PANTHER" id="PTHR43603:SF1">
    <property type="entry name" value="ZINC-REGULATED GTPASE METALLOPROTEIN ACTIVATOR 1"/>
    <property type="match status" value="1"/>
</dbReference>
<dbReference type="OrthoDB" id="258627at2759"/>
<dbReference type="Gene3D" id="3.90.1150.200">
    <property type="match status" value="1"/>
</dbReference>
<keyword evidence="1" id="KW-0732">Signal</keyword>
<dbReference type="EMBL" id="CAJNJA010017211">
    <property type="protein sequence ID" value="CAE7396578.1"/>
    <property type="molecule type" value="Genomic_DNA"/>
</dbReference>
<feature type="domain" description="CobW C-terminal" evidence="2">
    <location>
        <begin position="683"/>
        <end position="798"/>
    </location>
</feature>
<dbReference type="CDD" id="cd03112">
    <property type="entry name" value="CobW-like"/>
    <property type="match status" value="1"/>
</dbReference>
<evidence type="ECO:0000313" key="4">
    <source>
        <dbReference type="Proteomes" id="UP000601435"/>
    </source>
</evidence>
<gene>
    <name evidence="3" type="ORF">SNEC2469_LOCUS10824</name>
</gene>
<accession>A0A812QNX9</accession>
<dbReference type="Gene3D" id="3.40.50.300">
    <property type="entry name" value="P-loop containing nucleotide triphosphate hydrolases"/>
    <property type="match status" value="1"/>
</dbReference>
<feature type="chain" id="PRO_5032483639" description="CobW C-terminal domain-containing protein" evidence="1">
    <location>
        <begin position="19"/>
        <end position="829"/>
    </location>
</feature>
<proteinExistence type="predicted"/>
<keyword evidence="4" id="KW-1185">Reference proteome</keyword>
<dbReference type="NCBIfam" id="NF038288">
    <property type="entry name" value="chaper_GTP_ZigA"/>
    <property type="match status" value="1"/>
</dbReference>
<dbReference type="InterPro" id="IPR027417">
    <property type="entry name" value="P-loop_NTPase"/>
</dbReference>
<dbReference type="InterPro" id="IPR014922">
    <property type="entry name" value="YdhG-like"/>
</dbReference>
<name>A0A812QNX9_9DINO</name>
<dbReference type="Pfam" id="PF07683">
    <property type="entry name" value="CobW_C"/>
    <property type="match status" value="1"/>
</dbReference>
<dbReference type="InterPro" id="IPR003495">
    <property type="entry name" value="CobW/HypB/UreG_nucleotide-bd"/>
</dbReference>
<dbReference type="Pfam" id="PF02492">
    <property type="entry name" value="cobW"/>
    <property type="match status" value="1"/>
</dbReference>
<dbReference type="Proteomes" id="UP000601435">
    <property type="component" value="Unassembled WGS sequence"/>
</dbReference>
<evidence type="ECO:0000313" key="3">
    <source>
        <dbReference type="EMBL" id="CAE7396578.1"/>
    </source>
</evidence>
<dbReference type="SUPFAM" id="SSF52540">
    <property type="entry name" value="P-loop containing nucleoside triphosphate hydrolases"/>
    <property type="match status" value="1"/>
</dbReference>
<dbReference type="InterPro" id="IPR047920">
    <property type="entry name" value="ZigA-like"/>
</dbReference>
<sequence length="829" mass="93097">MHQLVWKALAIVIILGWAASSMRNGQNRIDPDQDPDEVLRQLHQFAVNAEFNTEALDLAAKQVVDTPPRCLAGFSFDEGQRAAKKDVFCTWPLRCKCGHTSGKVLGYSLKERNPKYDGPELFLSPLAFECVDCRTTTEIIDTAEHGYDAEICHDPRAAMRGEGPRQVFQCEHCNHSEFELEAVFGHSHFDHIDDEPELAPKAMDHFDTFNFAMAKNPSPKPNLLSGGNPQIPKGEGDAPVQAYIDAMPGWKRDVGRRLDEIVASAVPKVCKAVKWNSPFYGVEPGRWFLSFHCFEKYIKVTFFDGASLDPVPPETSKYENVKYAHIREGEAIDEKLWTKWVKQERVPLYDYRCPANGRTVEVRHSMRESVSSWGELCELAGLDAGETSANSHVERLVSVPAVFAKAGPPAGGGRVPLTRMISKMMGKRERLPVTVLSGFLGSGKTTLLNHVLRNREGLRVAVIVNDMSEINIDAELVKQGGASLDRVEEELVEMSNGCICCTLRDDLLKAVSRLAREGKFDYLLIESTGISEPLPVAQTFTFEDEEGHSLSKLSKLDTMVTVVDASNFRTEFGSYDDLADRDMGLSEEDQRTIADLLTDQVEFADVILVNKCDLVDEEELRRVEAMIRSLNADAKLVRTTNAEIDLREIIGTGRFDMDKAMSSPQWIKELNHEHTPETEEYGISSFVFCARRPFHPQRLYDMVTGGFLKTTRSKGFCWLATKHDFAAMWSQAGGSFRMEPAGRWWAAAPIEHWPEDNESRGWIESKWAEPFGDRRQEVVIIGVDLDESYTRGLLNSCLVTDEELAMGPDAWASWPDPFPEWVFQPAAVE</sequence>
<evidence type="ECO:0000259" key="2">
    <source>
        <dbReference type="SMART" id="SM00833"/>
    </source>
</evidence>
<comment type="caution">
    <text evidence="3">The sequence shown here is derived from an EMBL/GenBank/DDBJ whole genome shotgun (WGS) entry which is preliminary data.</text>
</comment>
<protein>
    <recommendedName>
        <fullName evidence="2">CobW C-terminal domain-containing protein</fullName>
    </recommendedName>
</protein>
<reference evidence="3" key="1">
    <citation type="submission" date="2021-02" db="EMBL/GenBank/DDBJ databases">
        <authorList>
            <person name="Dougan E. K."/>
            <person name="Rhodes N."/>
            <person name="Thang M."/>
            <person name="Chan C."/>
        </authorList>
    </citation>
    <scope>NUCLEOTIDE SEQUENCE</scope>
</reference>
<dbReference type="PANTHER" id="PTHR43603">
    <property type="entry name" value="COBW DOMAIN-CONTAINING PROTEIN DDB_G0274527"/>
    <property type="match status" value="1"/>
</dbReference>
<dbReference type="InterPro" id="IPR011629">
    <property type="entry name" value="CobW-like_C"/>
</dbReference>
<dbReference type="SMART" id="SM00833">
    <property type="entry name" value="CobW_C"/>
    <property type="match status" value="1"/>
</dbReference>
<feature type="signal peptide" evidence="1">
    <location>
        <begin position="1"/>
        <end position="18"/>
    </location>
</feature>
<dbReference type="Pfam" id="PF08818">
    <property type="entry name" value="DUF1801"/>
    <property type="match status" value="1"/>
</dbReference>
<evidence type="ECO:0000256" key="1">
    <source>
        <dbReference type="SAM" id="SignalP"/>
    </source>
</evidence>
<organism evidence="3 4">
    <name type="scientific">Symbiodinium necroappetens</name>
    <dbReference type="NCBI Taxonomy" id="1628268"/>
    <lineage>
        <taxon>Eukaryota</taxon>
        <taxon>Sar</taxon>
        <taxon>Alveolata</taxon>
        <taxon>Dinophyceae</taxon>
        <taxon>Suessiales</taxon>
        <taxon>Symbiodiniaceae</taxon>
        <taxon>Symbiodinium</taxon>
    </lineage>
</organism>
<dbReference type="SUPFAM" id="SSF159888">
    <property type="entry name" value="YdhG-like"/>
    <property type="match status" value="1"/>
</dbReference>